<dbReference type="AlphaFoldDB" id="A0A3N1D2T2"/>
<organism evidence="2 3">
    <name type="scientific">Actinocorallia herbida</name>
    <dbReference type="NCBI Taxonomy" id="58109"/>
    <lineage>
        <taxon>Bacteria</taxon>
        <taxon>Bacillati</taxon>
        <taxon>Actinomycetota</taxon>
        <taxon>Actinomycetes</taxon>
        <taxon>Streptosporangiales</taxon>
        <taxon>Thermomonosporaceae</taxon>
        <taxon>Actinocorallia</taxon>
    </lineage>
</organism>
<comment type="caution">
    <text evidence="2">The sequence shown here is derived from an EMBL/GenBank/DDBJ whole genome shotgun (WGS) entry which is preliminary data.</text>
</comment>
<dbReference type="EMBL" id="RJKE01000001">
    <property type="protein sequence ID" value="ROO87786.1"/>
    <property type="molecule type" value="Genomic_DNA"/>
</dbReference>
<evidence type="ECO:0000313" key="3">
    <source>
        <dbReference type="Proteomes" id="UP000272400"/>
    </source>
</evidence>
<accession>A0A3N1D2T2</accession>
<keyword evidence="3" id="KW-1185">Reference proteome</keyword>
<name>A0A3N1D2T2_9ACTN</name>
<evidence type="ECO:0000313" key="2">
    <source>
        <dbReference type="EMBL" id="ROO87786.1"/>
    </source>
</evidence>
<evidence type="ECO:0000256" key="1">
    <source>
        <dbReference type="SAM" id="SignalP"/>
    </source>
</evidence>
<keyword evidence="1" id="KW-0732">Signal</keyword>
<proteinExistence type="predicted"/>
<protein>
    <submittedName>
        <fullName evidence="2">Uncharacterized protein</fullName>
    </submittedName>
</protein>
<feature type="signal peptide" evidence="1">
    <location>
        <begin position="1"/>
        <end position="26"/>
    </location>
</feature>
<sequence length="315" mass="34173">MARVRWSACVAIGAALVAGTPGTAFAGTGLPADLAPELKPAGKVFTFTSPRTYRLWLTKRGQICYRIKVGTCFDTAPGWTWGPRGKHGGAAGVFRVGGKDVLVGSLRSKVGSGAVLVGKKAVKIRIHRASGTKRFWSAPVTGRVNLAKAKLRLKGVKGRTLETIGLNTLDRYTSPTVQTSSVPFFDYTSGGEEGRARLAIDGSLIQLTTVSESQEGTSERLYSGEAITAATAFMPRFWWWGVADERVASAEIVLNDGRRFPVVLKPVGRLQGYYVHLPEERGLRTPDKGDKVIAYDNTGKLLDTVELDDESFRRR</sequence>
<feature type="chain" id="PRO_5018330829" evidence="1">
    <location>
        <begin position="27"/>
        <end position="315"/>
    </location>
</feature>
<dbReference type="Proteomes" id="UP000272400">
    <property type="component" value="Unassembled WGS sequence"/>
</dbReference>
<gene>
    <name evidence="2" type="ORF">EDD29_5425</name>
</gene>
<reference evidence="2 3" key="1">
    <citation type="submission" date="2018-11" db="EMBL/GenBank/DDBJ databases">
        <title>Sequencing the genomes of 1000 actinobacteria strains.</title>
        <authorList>
            <person name="Klenk H.-P."/>
        </authorList>
    </citation>
    <scope>NUCLEOTIDE SEQUENCE [LARGE SCALE GENOMIC DNA]</scope>
    <source>
        <strain evidence="2 3">DSM 44254</strain>
    </source>
</reference>